<dbReference type="AlphaFoldDB" id="A0A8E2EZS8"/>
<protein>
    <recommendedName>
        <fullName evidence="1">DUF7770 domain-containing protein</fullName>
    </recommendedName>
</protein>
<feature type="domain" description="DUF7770" evidence="1">
    <location>
        <begin position="36"/>
        <end position="187"/>
    </location>
</feature>
<evidence type="ECO:0000259" key="1">
    <source>
        <dbReference type="Pfam" id="PF24968"/>
    </source>
</evidence>
<proteinExistence type="predicted"/>
<organism evidence="2 3">
    <name type="scientific">Glonium stellatum</name>
    <dbReference type="NCBI Taxonomy" id="574774"/>
    <lineage>
        <taxon>Eukaryota</taxon>
        <taxon>Fungi</taxon>
        <taxon>Dikarya</taxon>
        <taxon>Ascomycota</taxon>
        <taxon>Pezizomycotina</taxon>
        <taxon>Dothideomycetes</taxon>
        <taxon>Pleosporomycetidae</taxon>
        <taxon>Gloniales</taxon>
        <taxon>Gloniaceae</taxon>
        <taxon>Glonium</taxon>
    </lineage>
</organism>
<keyword evidence="3" id="KW-1185">Reference proteome</keyword>
<name>A0A8E2EZS8_9PEZI</name>
<reference evidence="2 3" key="1">
    <citation type="journal article" date="2016" name="Nat. Commun.">
        <title>Ectomycorrhizal ecology is imprinted in the genome of the dominant symbiotic fungus Cenococcum geophilum.</title>
        <authorList>
            <consortium name="DOE Joint Genome Institute"/>
            <person name="Peter M."/>
            <person name="Kohler A."/>
            <person name="Ohm R.A."/>
            <person name="Kuo A."/>
            <person name="Krutzmann J."/>
            <person name="Morin E."/>
            <person name="Arend M."/>
            <person name="Barry K.W."/>
            <person name="Binder M."/>
            <person name="Choi C."/>
            <person name="Clum A."/>
            <person name="Copeland A."/>
            <person name="Grisel N."/>
            <person name="Haridas S."/>
            <person name="Kipfer T."/>
            <person name="LaButti K."/>
            <person name="Lindquist E."/>
            <person name="Lipzen A."/>
            <person name="Maire R."/>
            <person name="Meier B."/>
            <person name="Mihaltcheva S."/>
            <person name="Molinier V."/>
            <person name="Murat C."/>
            <person name="Poggeler S."/>
            <person name="Quandt C.A."/>
            <person name="Sperisen C."/>
            <person name="Tritt A."/>
            <person name="Tisserant E."/>
            <person name="Crous P.W."/>
            <person name="Henrissat B."/>
            <person name="Nehls U."/>
            <person name="Egli S."/>
            <person name="Spatafora J.W."/>
            <person name="Grigoriev I.V."/>
            <person name="Martin F.M."/>
        </authorList>
    </citation>
    <scope>NUCLEOTIDE SEQUENCE [LARGE SCALE GENOMIC DNA]</scope>
    <source>
        <strain evidence="2 3">CBS 207.34</strain>
    </source>
</reference>
<accession>A0A8E2EZS8</accession>
<evidence type="ECO:0000313" key="2">
    <source>
        <dbReference type="EMBL" id="OCL07945.1"/>
    </source>
</evidence>
<gene>
    <name evidence="2" type="ORF">AOQ84DRAFT_50323</name>
</gene>
<dbReference type="OrthoDB" id="3527137at2759"/>
<evidence type="ECO:0000313" key="3">
    <source>
        <dbReference type="Proteomes" id="UP000250140"/>
    </source>
</evidence>
<dbReference type="Pfam" id="PF24968">
    <property type="entry name" value="DUF7770"/>
    <property type="match status" value="1"/>
</dbReference>
<dbReference type="EMBL" id="KV749750">
    <property type="protein sequence ID" value="OCL07945.1"/>
    <property type="molecule type" value="Genomic_DNA"/>
</dbReference>
<sequence>MASNAQTATTIIHTVALDGDQNIAAFRDSTSKFKTIRVTIHTTGGWPNSPHSDNHVTIFLLLEQGGAVQVDMRTDPNDRRGQLVWKLVNYQQSLSQIKAFDYQLATAVEVWVLYRFIRYEKALHQYLFSAGGSGCHYWNYNLIRLMTLASDKFSLHVDVPNHVWNVFGKWYSRTGAERPNSILQGEFQNYAEWYEDWYGEDDEDDEEDEE</sequence>
<dbReference type="InterPro" id="IPR056672">
    <property type="entry name" value="DUF7770"/>
</dbReference>
<dbReference type="Proteomes" id="UP000250140">
    <property type="component" value="Unassembled WGS sequence"/>
</dbReference>